<dbReference type="InterPro" id="IPR036163">
    <property type="entry name" value="HMA_dom_sf"/>
</dbReference>
<dbReference type="OrthoDB" id="9814359at2"/>
<evidence type="ECO:0000259" key="1">
    <source>
        <dbReference type="PROSITE" id="PS50846"/>
    </source>
</evidence>
<gene>
    <name evidence="2" type="ORF">HT657_04355</name>
    <name evidence="3" type="ORF">HT672_01985</name>
</gene>
<evidence type="ECO:0000313" key="3">
    <source>
        <dbReference type="EMBL" id="MBV6546078.1"/>
    </source>
</evidence>
<name>A0A949SXW2_9PAST</name>
<keyword evidence="5" id="KW-1185">Reference proteome</keyword>
<comment type="caution">
    <text evidence="3">The sequence shown here is derived from an EMBL/GenBank/DDBJ whole genome shotgun (WGS) entry which is preliminary data.</text>
</comment>
<sequence length="65" mass="7052">MAMIKLQLGGLHCSHCEKSVKNALAGVAREVHIDLTTQIAEIDSDETVDKLIDCIEAIGFDAKEI</sequence>
<dbReference type="EMBL" id="JABULY010000002">
    <property type="protein sequence ID" value="MBV6531374.1"/>
    <property type="molecule type" value="Genomic_DNA"/>
</dbReference>
<accession>A0A949SXW2</accession>
<dbReference type="SUPFAM" id="SSF55008">
    <property type="entry name" value="HMA, heavy metal-associated domain"/>
    <property type="match status" value="1"/>
</dbReference>
<feature type="domain" description="HMA" evidence="1">
    <location>
        <begin position="2"/>
        <end position="63"/>
    </location>
</feature>
<dbReference type="Gene3D" id="3.30.70.100">
    <property type="match status" value="1"/>
</dbReference>
<dbReference type="EMBL" id="JABUMC010000002">
    <property type="protein sequence ID" value="MBV6546078.1"/>
    <property type="molecule type" value="Genomic_DNA"/>
</dbReference>
<proteinExistence type="predicted"/>
<dbReference type="Proteomes" id="UP001196379">
    <property type="component" value="Unassembled WGS sequence"/>
</dbReference>
<dbReference type="InterPro" id="IPR006121">
    <property type="entry name" value="HMA_dom"/>
</dbReference>
<dbReference type="Proteomes" id="UP000732858">
    <property type="component" value="Unassembled WGS sequence"/>
</dbReference>
<dbReference type="GO" id="GO:0046872">
    <property type="term" value="F:metal ion binding"/>
    <property type="evidence" value="ECO:0007669"/>
    <property type="project" value="InterPro"/>
</dbReference>
<evidence type="ECO:0000313" key="5">
    <source>
        <dbReference type="Proteomes" id="UP001196379"/>
    </source>
</evidence>
<reference evidence="3 5" key="1">
    <citation type="journal article" date="2021" name="Mol. Ecol.">
        <title>Polar bear-adapted Ursidibacter maritimus are remarkably conserved after generations in captivity.</title>
        <authorList>
            <person name="Espinosa-Gongora C."/>
            <person name="Hansen M.J."/>
            <person name="Bertelsen M.F."/>
            <person name="Bojesen A.M."/>
        </authorList>
    </citation>
    <scope>NUCLEOTIDE SEQUENCE</scope>
    <source>
        <strain evidence="3">Pb43105x</strain>
        <strain evidence="2 5">Pb43106</strain>
    </source>
</reference>
<dbReference type="Pfam" id="PF00403">
    <property type="entry name" value="HMA"/>
    <property type="match status" value="1"/>
</dbReference>
<dbReference type="AlphaFoldDB" id="A0A949SXW2"/>
<dbReference type="PROSITE" id="PS50846">
    <property type="entry name" value="HMA_2"/>
    <property type="match status" value="1"/>
</dbReference>
<evidence type="ECO:0000313" key="2">
    <source>
        <dbReference type="EMBL" id="MBV6531374.1"/>
    </source>
</evidence>
<dbReference type="CDD" id="cd00371">
    <property type="entry name" value="HMA"/>
    <property type="match status" value="1"/>
</dbReference>
<dbReference type="RefSeq" id="WP_157402132.1">
    <property type="nucleotide sequence ID" value="NZ_JABULY010000002.1"/>
</dbReference>
<organism evidence="3 4">
    <name type="scientific">Ursidibacter maritimus</name>
    <dbReference type="NCBI Taxonomy" id="1331689"/>
    <lineage>
        <taxon>Bacteria</taxon>
        <taxon>Pseudomonadati</taxon>
        <taxon>Pseudomonadota</taxon>
        <taxon>Gammaproteobacteria</taxon>
        <taxon>Pasteurellales</taxon>
        <taxon>Pasteurellaceae</taxon>
        <taxon>Ursidibacter</taxon>
    </lineage>
</organism>
<evidence type="ECO:0000313" key="4">
    <source>
        <dbReference type="Proteomes" id="UP000732858"/>
    </source>
</evidence>
<dbReference type="GeneID" id="65547879"/>
<protein>
    <submittedName>
        <fullName evidence="3">Heavy-metal-associated domain-containing protein</fullName>
    </submittedName>
</protein>